<evidence type="ECO:0000313" key="3">
    <source>
        <dbReference type="Proteomes" id="UP000494330"/>
    </source>
</evidence>
<dbReference type="Gene3D" id="3.40.630.30">
    <property type="match status" value="1"/>
</dbReference>
<dbReference type="Proteomes" id="UP000494330">
    <property type="component" value="Unassembled WGS sequence"/>
</dbReference>
<feature type="domain" description="N-acetyltransferase" evidence="1">
    <location>
        <begin position="1"/>
        <end position="65"/>
    </location>
</feature>
<dbReference type="SUPFAM" id="SSF55729">
    <property type="entry name" value="Acyl-CoA N-acyltransferases (Nat)"/>
    <property type="match status" value="1"/>
</dbReference>
<dbReference type="EMBL" id="CABVQD010000053">
    <property type="protein sequence ID" value="VWC46384.1"/>
    <property type="molecule type" value="Genomic_DNA"/>
</dbReference>
<dbReference type="PROSITE" id="PS51186">
    <property type="entry name" value="GNAT"/>
    <property type="match status" value="1"/>
</dbReference>
<keyword evidence="2" id="KW-0808">Transferase</keyword>
<name>A0A6P2S8E2_9BURK</name>
<organism evidence="2 3">
    <name type="scientific">Burkholderia paludis</name>
    <dbReference type="NCBI Taxonomy" id="1506587"/>
    <lineage>
        <taxon>Bacteria</taxon>
        <taxon>Pseudomonadati</taxon>
        <taxon>Pseudomonadota</taxon>
        <taxon>Betaproteobacteria</taxon>
        <taxon>Burkholderiales</taxon>
        <taxon>Burkholderiaceae</taxon>
        <taxon>Burkholderia</taxon>
        <taxon>Burkholderia cepacia complex</taxon>
    </lineage>
</organism>
<accession>A0A6P2S8E2</accession>
<dbReference type="AlphaFoldDB" id="A0A6P2S8E2"/>
<evidence type="ECO:0000259" key="1">
    <source>
        <dbReference type="PROSITE" id="PS51186"/>
    </source>
</evidence>
<keyword evidence="3" id="KW-1185">Reference proteome</keyword>
<reference evidence="2 3" key="1">
    <citation type="submission" date="2019-09" db="EMBL/GenBank/DDBJ databases">
        <authorList>
            <person name="Depoorter E."/>
        </authorList>
    </citation>
    <scope>NUCLEOTIDE SEQUENCE [LARGE SCALE GENOMIC DNA]</scope>
    <source>
        <strain evidence="2">LMG 30113</strain>
    </source>
</reference>
<gene>
    <name evidence="2" type="ORF">BPA30113_07340</name>
</gene>
<protein>
    <submittedName>
        <fullName evidence="2">GCN5-related N-acetyltransferase</fullName>
    </submittedName>
</protein>
<dbReference type="InterPro" id="IPR016181">
    <property type="entry name" value="Acyl_CoA_acyltransferase"/>
</dbReference>
<dbReference type="InterPro" id="IPR000182">
    <property type="entry name" value="GNAT_dom"/>
</dbReference>
<dbReference type="GO" id="GO:0016747">
    <property type="term" value="F:acyltransferase activity, transferring groups other than amino-acyl groups"/>
    <property type="evidence" value="ECO:0007669"/>
    <property type="project" value="InterPro"/>
</dbReference>
<sequence length="65" mass="7163">MLQGEGIGATLLKATLAHLREIEPCGPISLETAEPRNIPFYERHGFAVEARIERAGLTQYRLSIG</sequence>
<dbReference type="Pfam" id="PF13673">
    <property type="entry name" value="Acetyltransf_10"/>
    <property type="match status" value="1"/>
</dbReference>
<evidence type="ECO:0000313" key="2">
    <source>
        <dbReference type="EMBL" id="VWC46384.1"/>
    </source>
</evidence>
<proteinExistence type="predicted"/>